<dbReference type="Proteomes" id="UP000288805">
    <property type="component" value="Unassembled WGS sequence"/>
</dbReference>
<evidence type="ECO:0000313" key="3">
    <source>
        <dbReference type="Proteomes" id="UP000288805"/>
    </source>
</evidence>
<proteinExistence type="predicted"/>
<gene>
    <name evidence="2" type="primary">VvCHDp000291_16</name>
    <name evidence="2" type="ORF">CK203_061077</name>
</gene>
<evidence type="ECO:0000313" key="2">
    <source>
        <dbReference type="EMBL" id="RVW69006.1"/>
    </source>
</evidence>
<protein>
    <submittedName>
        <fullName evidence="2">Putative disease resistance protein</fullName>
    </submittedName>
</protein>
<keyword evidence="1" id="KW-0175">Coiled coil</keyword>
<dbReference type="EMBL" id="QGNW01000511">
    <property type="protein sequence ID" value="RVW69006.1"/>
    <property type="molecule type" value="Genomic_DNA"/>
</dbReference>
<organism evidence="2 3">
    <name type="scientific">Vitis vinifera</name>
    <name type="common">Grape</name>
    <dbReference type="NCBI Taxonomy" id="29760"/>
    <lineage>
        <taxon>Eukaryota</taxon>
        <taxon>Viridiplantae</taxon>
        <taxon>Streptophyta</taxon>
        <taxon>Embryophyta</taxon>
        <taxon>Tracheophyta</taxon>
        <taxon>Spermatophyta</taxon>
        <taxon>Magnoliopsida</taxon>
        <taxon>eudicotyledons</taxon>
        <taxon>Gunneridae</taxon>
        <taxon>Pentapetalae</taxon>
        <taxon>rosids</taxon>
        <taxon>Vitales</taxon>
        <taxon>Vitaceae</taxon>
        <taxon>Viteae</taxon>
        <taxon>Vitis</taxon>
    </lineage>
</organism>
<accession>A0A438G9Y6</accession>
<dbReference type="AlphaFoldDB" id="A0A438G9Y6"/>
<reference evidence="2 3" key="1">
    <citation type="journal article" date="2018" name="PLoS Genet.">
        <title>Population sequencing reveals clonal diversity and ancestral inbreeding in the grapevine cultivar Chardonnay.</title>
        <authorList>
            <person name="Roach M.J."/>
            <person name="Johnson D.L."/>
            <person name="Bohlmann J."/>
            <person name="van Vuuren H.J."/>
            <person name="Jones S.J."/>
            <person name="Pretorius I.S."/>
            <person name="Schmidt S.A."/>
            <person name="Borneman A.R."/>
        </authorList>
    </citation>
    <scope>NUCLEOTIDE SEQUENCE [LARGE SCALE GENOMIC DNA]</scope>
    <source>
        <strain evidence="3">cv. Chardonnay</strain>
        <tissue evidence="2">Leaf</tissue>
    </source>
</reference>
<feature type="coiled-coil region" evidence="1">
    <location>
        <begin position="31"/>
        <end position="62"/>
    </location>
</feature>
<comment type="caution">
    <text evidence="2">The sequence shown here is derived from an EMBL/GenBank/DDBJ whole genome shotgun (WGS) entry which is preliminary data.</text>
</comment>
<sequence>MGNVFSVSISTNDIAGYCDCTAARANYICKLAEHRVTLRTELQKLRELKNDVNRKVDVAERQQMKRLDQVQGWLSRVEAMETEVGQLIGDGAETIEEKRLRGFCHPKHCISSYTLGKKVARKLQDMATLRAKDVILRWWLILYLQLLWRKYPADPLWAWNQHLTKFAGVSKKNM</sequence>
<name>A0A438G9Y6_VITVI</name>
<evidence type="ECO:0000256" key="1">
    <source>
        <dbReference type="SAM" id="Coils"/>
    </source>
</evidence>